<dbReference type="SUPFAM" id="SSF51197">
    <property type="entry name" value="Clavaminate synthase-like"/>
    <property type="match status" value="1"/>
</dbReference>
<dbReference type="Pfam" id="PF14226">
    <property type="entry name" value="DIOX_N"/>
    <property type="match status" value="1"/>
</dbReference>
<dbReference type="Pfam" id="PF03171">
    <property type="entry name" value="2OG-FeII_Oxy"/>
    <property type="match status" value="1"/>
</dbReference>
<dbReference type="RefSeq" id="WP_107989872.1">
    <property type="nucleotide sequence ID" value="NZ_QAYG01000003.1"/>
</dbReference>
<reference evidence="13 14" key="1">
    <citation type="submission" date="2018-04" db="EMBL/GenBank/DDBJ databases">
        <title>Genomic Encyclopedia of Archaeal and Bacterial Type Strains, Phase II (KMG-II): from individual species to whole genera.</title>
        <authorList>
            <person name="Goeker M."/>
        </authorList>
    </citation>
    <scope>NUCLEOTIDE SEQUENCE [LARGE SCALE GENOMIC DNA]</scope>
    <source>
        <strain evidence="13 14">DSM 23382</strain>
    </source>
</reference>
<evidence type="ECO:0000256" key="7">
    <source>
        <dbReference type="ARBA" id="ARBA00031011"/>
    </source>
</evidence>
<name>A0A2T5VBD8_9HYPH</name>
<dbReference type="GO" id="GO:0009693">
    <property type="term" value="P:ethylene biosynthetic process"/>
    <property type="evidence" value="ECO:0007669"/>
    <property type="project" value="UniProtKB-KW"/>
</dbReference>
<evidence type="ECO:0000313" key="13">
    <source>
        <dbReference type="EMBL" id="PTW61061.1"/>
    </source>
</evidence>
<evidence type="ECO:0000256" key="1">
    <source>
        <dbReference type="ARBA" id="ARBA00001954"/>
    </source>
</evidence>
<dbReference type="InterPro" id="IPR050231">
    <property type="entry name" value="Iron_ascorbate_oxido_reductase"/>
</dbReference>
<sequence length="328" mass="36452">MSAQAPLAARQIDTAALPVVNVSDLSSSDPARRQAVGETLRRACLDKGFFYCAGHGVPQGLIDTVFAETKALFAQPTEKKMAIEKSLSRCNRGYEVLGGQTLEAGAPPDRKEGFYIGVELPEDDPRVEAGRFNRGPNQWPDDLPGFRPAMVAYFAALQELGSRLMRGLALSLDLDESFFTPYCRDPLTTLRLLHYPPQRADAEEGEKGAGAHTDFGGLTILLQDQVGGLQVYDEEGEFWIHADPIPGTFVCNLGDLIQRWTNRRYRSNLHRVVNASGRERYSVPFFHVGNPDYEVRCIPTCLKEGDVPLYAPITVEEHLQAMYRKTYA</sequence>
<evidence type="ECO:0000256" key="11">
    <source>
        <dbReference type="RuleBase" id="RU003682"/>
    </source>
</evidence>
<dbReference type="Gene3D" id="2.60.120.330">
    <property type="entry name" value="B-lactam Antibiotic, Isopenicillin N Synthase, Chain"/>
    <property type="match status" value="1"/>
</dbReference>
<dbReference type="Proteomes" id="UP000244081">
    <property type="component" value="Unassembled WGS sequence"/>
</dbReference>
<gene>
    <name evidence="13" type="ORF">C8N35_103243</name>
</gene>
<dbReference type="OrthoDB" id="21825at2"/>
<keyword evidence="6" id="KW-0266">Ethylene biosynthesis</keyword>
<proteinExistence type="inferred from homology"/>
<evidence type="ECO:0000256" key="10">
    <source>
        <dbReference type="ARBA" id="ARBA00049359"/>
    </source>
</evidence>
<dbReference type="EC" id="1.13.12.19" evidence="4"/>
<dbReference type="GO" id="GO:0046872">
    <property type="term" value="F:metal ion binding"/>
    <property type="evidence" value="ECO:0007669"/>
    <property type="project" value="UniProtKB-KW"/>
</dbReference>
<evidence type="ECO:0000256" key="5">
    <source>
        <dbReference type="ARBA" id="ARBA00019045"/>
    </source>
</evidence>
<evidence type="ECO:0000256" key="4">
    <source>
        <dbReference type="ARBA" id="ARBA00012531"/>
    </source>
</evidence>
<evidence type="ECO:0000259" key="12">
    <source>
        <dbReference type="PROSITE" id="PS51471"/>
    </source>
</evidence>
<keyword evidence="11" id="KW-0408">Iron</keyword>
<evidence type="ECO:0000313" key="14">
    <source>
        <dbReference type="Proteomes" id="UP000244081"/>
    </source>
</evidence>
<dbReference type="InterPro" id="IPR044861">
    <property type="entry name" value="IPNS-like_FE2OG_OXY"/>
</dbReference>
<comment type="pathway">
    <text evidence="2">Alkene biosynthesis; ethylene biosynthesis via 2-oxoglutarate.</text>
</comment>
<organism evidence="13 14">
    <name type="scientific">Breoghania corrubedonensis</name>
    <dbReference type="NCBI Taxonomy" id="665038"/>
    <lineage>
        <taxon>Bacteria</taxon>
        <taxon>Pseudomonadati</taxon>
        <taxon>Pseudomonadota</taxon>
        <taxon>Alphaproteobacteria</taxon>
        <taxon>Hyphomicrobiales</taxon>
        <taxon>Stappiaceae</taxon>
        <taxon>Breoghania</taxon>
    </lineage>
</organism>
<comment type="caution">
    <text evidence="13">The sequence shown here is derived from an EMBL/GenBank/DDBJ whole genome shotgun (WGS) entry which is preliminary data.</text>
</comment>
<keyword evidence="14" id="KW-1185">Reference proteome</keyword>
<dbReference type="InterPro" id="IPR027443">
    <property type="entry name" value="IPNS-like_sf"/>
</dbReference>
<dbReference type="InterPro" id="IPR005123">
    <property type="entry name" value="Oxoglu/Fe-dep_dioxygenase_dom"/>
</dbReference>
<evidence type="ECO:0000256" key="3">
    <source>
        <dbReference type="ARBA" id="ARBA00012293"/>
    </source>
</evidence>
<dbReference type="EC" id="1.14.20.7" evidence="3"/>
<keyword evidence="13" id="KW-0223">Dioxygenase</keyword>
<comment type="cofactor">
    <cofactor evidence="1">
        <name>Fe(2+)</name>
        <dbReference type="ChEBI" id="CHEBI:29033"/>
    </cofactor>
</comment>
<evidence type="ECO:0000256" key="6">
    <source>
        <dbReference type="ARBA" id="ARBA00022666"/>
    </source>
</evidence>
<protein>
    <recommendedName>
        <fullName evidence="5">2-oxoglutarate-dependent ethylene/succinate-forming enzyme</fullName>
        <ecNumber evidence="4">1.13.12.19</ecNumber>
        <ecNumber evidence="3">1.14.20.7</ecNumber>
    </recommendedName>
    <alternativeName>
        <fullName evidence="7">2-oxoglutarate dioxygenase (ethylene-forming)</fullName>
    </alternativeName>
    <alternativeName>
        <fullName evidence="8">2-oxoglutarate/L-arginine monooxygenase/decarboxylase (succinate-forming)</fullName>
    </alternativeName>
</protein>
<evidence type="ECO:0000256" key="9">
    <source>
        <dbReference type="ARBA" id="ARBA00047725"/>
    </source>
</evidence>
<comment type="catalytic activity">
    <reaction evidence="10">
        <text>L-arginine + 2-oxoglutarate + O2 = guanidine + L-glutamate 5-semialdehyde + succinate + CO2</text>
        <dbReference type="Rhea" id="RHEA:31535"/>
        <dbReference type="ChEBI" id="CHEBI:15379"/>
        <dbReference type="ChEBI" id="CHEBI:16526"/>
        <dbReference type="ChEBI" id="CHEBI:16810"/>
        <dbReference type="ChEBI" id="CHEBI:30031"/>
        <dbReference type="ChEBI" id="CHEBI:30087"/>
        <dbReference type="ChEBI" id="CHEBI:32682"/>
        <dbReference type="ChEBI" id="CHEBI:58066"/>
        <dbReference type="EC" id="1.14.20.7"/>
    </reaction>
</comment>
<dbReference type="GO" id="GO:0102276">
    <property type="term" value="F:2-oxoglutarate oxygenase/decarboxylase (ethylene-forming) activity"/>
    <property type="evidence" value="ECO:0007669"/>
    <property type="project" value="UniProtKB-EC"/>
</dbReference>
<accession>A0A2T5VBD8</accession>
<keyword evidence="11" id="KW-0479">Metal-binding</keyword>
<dbReference type="InterPro" id="IPR026992">
    <property type="entry name" value="DIOX_N"/>
</dbReference>
<dbReference type="EMBL" id="QAYG01000003">
    <property type="protein sequence ID" value="PTW61061.1"/>
    <property type="molecule type" value="Genomic_DNA"/>
</dbReference>
<dbReference type="AlphaFoldDB" id="A0A2T5VBD8"/>
<keyword evidence="11" id="KW-0560">Oxidoreductase</keyword>
<comment type="similarity">
    <text evidence="11">Belongs to the iron/ascorbate-dependent oxidoreductase family.</text>
</comment>
<dbReference type="PRINTS" id="PR00682">
    <property type="entry name" value="IPNSYNTHASE"/>
</dbReference>
<dbReference type="PROSITE" id="PS51471">
    <property type="entry name" value="FE2OG_OXY"/>
    <property type="match status" value="1"/>
</dbReference>
<evidence type="ECO:0000256" key="8">
    <source>
        <dbReference type="ARBA" id="ARBA00031282"/>
    </source>
</evidence>
<dbReference type="GO" id="GO:0051213">
    <property type="term" value="F:dioxygenase activity"/>
    <property type="evidence" value="ECO:0007669"/>
    <property type="project" value="UniProtKB-KW"/>
</dbReference>
<dbReference type="PANTHER" id="PTHR47990">
    <property type="entry name" value="2-OXOGLUTARATE (2OG) AND FE(II)-DEPENDENT OXYGENASE SUPERFAMILY PROTEIN-RELATED"/>
    <property type="match status" value="1"/>
</dbReference>
<comment type="catalytic activity">
    <reaction evidence="9">
        <text>2-oxoglutarate + O2 + 2 H(+) = ethene + 3 CO2 + H2O</text>
        <dbReference type="Rhea" id="RHEA:31523"/>
        <dbReference type="ChEBI" id="CHEBI:15377"/>
        <dbReference type="ChEBI" id="CHEBI:15378"/>
        <dbReference type="ChEBI" id="CHEBI:15379"/>
        <dbReference type="ChEBI" id="CHEBI:16526"/>
        <dbReference type="ChEBI" id="CHEBI:16810"/>
        <dbReference type="ChEBI" id="CHEBI:18153"/>
        <dbReference type="EC" id="1.13.12.19"/>
    </reaction>
</comment>
<evidence type="ECO:0000256" key="2">
    <source>
        <dbReference type="ARBA" id="ARBA00004767"/>
    </source>
</evidence>
<feature type="domain" description="Fe2OG dioxygenase" evidence="12">
    <location>
        <begin position="186"/>
        <end position="289"/>
    </location>
</feature>